<sequence length="59" mass="6465">LVMMKKKEGEPLDDENDEDGPPKADPEGRVEKYIGVKVKVSFTGQGETQSMKQLSGGQK</sequence>
<feature type="non-terminal residue" evidence="2">
    <location>
        <position position="59"/>
    </location>
</feature>
<proteinExistence type="predicted"/>
<feature type="compositionally biased region" description="Basic and acidic residues" evidence="1">
    <location>
        <begin position="20"/>
        <end position="32"/>
    </location>
</feature>
<accession>A0A0V0XP74</accession>
<organism evidence="2 3">
    <name type="scientific">Trichinella patagoniensis</name>
    <dbReference type="NCBI Taxonomy" id="990121"/>
    <lineage>
        <taxon>Eukaryota</taxon>
        <taxon>Metazoa</taxon>
        <taxon>Ecdysozoa</taxon>
        <taxon>Nematoda</taxon>
        <taxon>Enoplea</taxon>
        <taxon>Dorylaimia</taxon>
        <taxon>Trichinellida</taxon>
        <taxon>Trichinellidae</taxon>
        <taxon>Trichinella</taxon>
    </lineage>
</organism>
<dbReference type="AlphaFoldDB" id="A0A0V0XP74"/>
<evidence type="ECO:0000313" key="3">
    <source>
        <dbReference type="Proteomes" id="UP000054783"/>
    </source>
</evidence>
<dbReference type="STRING" id="990121.A0A0V0XP74"/>
<reference evidence="2 3" key="1">
    <citation type="submission" date="2015-01" db="EMBL/GenBank/DDBJ databases">
        <title>Evolution of Trichinella species and genotypes.</title>
        <authorList>
            <person name="Korhonen P.K."/>
            <person name="Edoardo P."/>
            <person name="Giuseppe L.R."/>
            <person name="Gasser R.B."/>
        </authorList>
    </citation>
    <scope>NUCLEOTIDE SEQUENCE [LARGE SCALE GENOMIC DNA]</scope>
    <source>
        <strain evidence="2">ISS2496</strain>
    </source>
</reference>
<evidence type="ECO:0000256" key="1">
    <source>
        <dbReference type="SAM" id="MobiDB-lite"/>
    </source>
</evidence>
<feature type="compositionally biased region" description="Basic and acidic residues" evidence="1">
    <location>
        <begin position="1"/>
        <end position="10"/>
    </location>
</feature>
<keyword evidence="3" id="KW-1185">Reference proteome</keyword>
<name>A0A0V0XP74_9BILA</name>
<feature type="non-terminal residue" evidence="2">
    <location>
        <position position="1"/>
    </location>
</feature>
<feature type="region of interest" description="Disordered" evidence="1">
    <location>
        <begin position="1"/>
        <end position="32"/>
    </location>
</feature>
<gene>
    <name evidence="2" type="primary">SMC3</name>
    <name evidence="2" type="ORF">T12_5448</name>
</gene>
<evidence type="ECO:0000313" key="2">
    <source>
        <dbReference type="EMBL" id="KRX89711.1"/>
    </source>
</evidence>
<protein>
    <submittedName>
        <fullName evidence="2">Structural maintenance of chromosomes protein 3</fullName>
    </submittedName>
</protein>
<dbReference type="EMBL" id="JYDQ01004734">
    <property type="protein sequence ID" value="KRX89711.1"/>
    <property type="molecule type" value="Genomic_DNA"/>
</dbReference>
<dbReference type="PANTHER" id="PTHR43977">
    <property type="entry name" value="STRUCTURAL MAINTENANCE OF CHROMOSOMES PROTEIN 3"/>
    <property type="match status" value="1"/>
</dbReference>
<comment type="caution">
    <text evidence="2">The sequence shown here is derived from an EMBL/GenBank/DDBJ whole genome shotgun (WGS) entry which is preliminary data.</text>
</comment>
<dbReference type="Proteomes" id="UP000054783">
    <property type="component" value="Unassembled WGS sequence"/>
</dbReference>